<dbReference type="InterPro" id="IPR042095">
    <property type="entry name" value="SUMF_sf"/>
</dbReference>
<dbReference type="PANTHER" id="PTHR23150">
    <property type="entry name" value="SULFATASE MODIFYING FACTOR 1, 2"/>
    <property type="match status" value="1"/>
</dbReference>
<evidence type="ECO:0000313" key="4">
    <source>
        <dbReference type="WBParaSite" id="PSAMB.scaffold1515size30525.g13507.t1"/>
    </source>
</evidence>
<dbReference type="Proteomes" id="UP000887566">
    <property type="component" value="Unplaced"/>
</dbReference>
<evidence type="ECO:0000256" key="1">
    <source>
        <dbReference type="ARBA" id="ARBA00005310"/>
    </source>
</evidence>
<accession>A0A914V6R0</accession>
<organism evidence="3 4">
    <name type="scientific">Plectus sambesii</name>
    <dbReference type="NCBI Taxonomy" id="2011161"/>
    <lineage>
        <taxon>Eukaryota</taxon>
        <taxon>Metazoa</taxon>
        <taxon>Ecdysozoa</taxon>
        <taxon>Nematoda</taxon>
        <taxon>Chromadorea</taxon>
        <taxon>Plectida</taxon>
        <taxon>Plectina</taxon>
        <taxon>Plectoidea</taxon>
        <taxon>Plectidae</taxon>
        <taxon>Plectus</taxon>
    </lineage>
</organism>
<dbReference type="SUPFAM" id="SSF56436">
    <property type="entry name" value="C-type lectin-like"/>
    <property type="match status" value="1"/>
</dbReference>
<proteinExistence type="inferred from homology"/>
<dbReference type="GO" id="GO:0005783">
    <property type="term" value="C:endoplasmic reticulum"/>
    <property type="evidence" value="ECO:0007669"/>
    <property type="project" value="TreeGrafter"/>
</dbReference>
<evidence type="ECO:0000259" key="2">
    <source>
        <dbReference type="Pfam" id="PF03781"/>
    </source>
</evidence>
<dbReference type="WBParaSite" id="PSAMB.scaffold1515size30525.g13507.t1">
    <property type="protein sequence ID" value="PSAMB.scaffold1515size30525.g13507.t1"/>
    <property type="gene ID" value="PSAMB.scaffold1515size30525.g13507"/>
</dbReference>
<dbReference type="Pfam" id="PF03781">
    <property type="entry name" value="FGE-sulfatase"/>
    <property type="match status" value="1"/>
</dbReference>
<dbReference type="AlphaFoldDB" id="A0A914V6R0"/>
<comment type="similarity">
    <text evidence="1">Belongs to the sulfatase-modifying factor family.</text>
</comment>
<dbReference type="Gene3D" id="3.90.1580.10">
    <property type="entry name" value="paralog of FGE (formylglycine-generating enzyme)"/>
    <property type="match status" value="1"/>
</dbReference>
<protein>
    <submittedName>
        <fullName evidence="4">Sulfatase-modifying factor enzyme domain-containing protein</fullName>
    </submittedName>
</protein>
<evidence type="ECO:0000313" key="3">
    <source>
        <dbReference type="Proteomes" id="UP000887566"/>
    </source>
</evidence>
<feature type="domain" description="Sulfatase-modifying factor enzyme-like" evidence="2">
    <location>
        <begin position="2"/>
        <end position="202"/>
    </location>
</feature>
<dbReference type="InterPro" id="IPR051043">
    <property type="entry name" value="Sulfatase_Mod_Factor_Kinase"/>
</dbReference>
<keyword evidence="3" id="KW-1185">Reference proteome</keyword>
<sequence>MASLQGGSFQMGIDDIDGRNGESPAYSSAVKSFKFDKYPVTNYMFKMFMEKKPNYTTDAEARGWSLVTQTYVAAAVQEINRLIHHKPEDDEPWMLPIQGASWNHPLGPSSSIDEKLDHPVVHVSKRDAAAYCLWMKKRLPTEFEWEYAARGGLEYPWGDSYEMGRTNLWQGKFPENDTGRDGFAGTSTVNAYRPQNDYGKMDNRHITALRWVIVGI</sequence>
<reference evidence="4" key="1">
    <citation type="submission" date="2022-11" db="UniProtKB">
        <authorList>
            <consortium name="WormBaseParasite"/>
        </authorList>
    </citation>
    <scope>IDENTIFICATION</scope>
</reference>
<dbReference type="InterPro" id="IPR016187">
    <property type="entry name" value="CTDL_fold"/>
</dbReference>
<name>A0A914V6R0_9BILA</name>
<dbReference type="PANTHER" id="PTHR23150:SF33">
    <property type="entry name" value="INACTIVE C-ALPHA-FORMYLGLYCINE-GENERATING ENZYME 2"/>
    <property type="match status" value="1"/>
</dbReference>
<dbReference type="InterPro" id="IPR005532">
    <property type="entry name" value="SUMF_dom"/>
</dbReference>